<dbReference type="EMBL" id="VJXR01000042">
    <property type="protein sequence ID" value="TRW44505.1"/>
    <property type="molecule type" value="Genomic_DNA"/>
</dbReference>
<dbReference type="InterPro" id="IPR039331">
    <property type="entry name" value="PAPs-like"/>
</dbReference>
<dbReference type="PANTHER" id="PTHR22953:SF153">
    <property type="entry name" value="PURPLE ACID PHOSPHATASE"/>
    <property type="match status" value="1"/>
</dbReference>
<dbReference type="InterPro" id="IPR004843">
    <property type="entry name" value="Calcineurin-like_PHP"/>
</dbReference>
<dbReference type="PANTHER" id="PTHR22953">
    <property type="entry name" value="ACID PHOSPHATASE RELATED"/>
    <property type="match status" value="1"/>
</dbReference>
<dbReference type="GO" id="GO:0003993">
    <property type="term" value="F:acid phosphatase activity"/>
    <property type="evidence" value="ECO:0007669"/>
    <property type="project" value="InterPro"/>
</dbReference>
<feature type="domain" description="Purple acid phosphatase N-terminal" evidence="3">
    <location>
        <begin position="12"/>
        <end position="100"/>
    </location>
</feature>
<dbReference type="InterPro" id="IPR015914">
    <property type="entry name" value="PAPs_N"/>
</dbReference>
<proteinExistence type="predicted"/>
<dbReference type="SUPFAM" id="SSF49363">
    <property type="entry name" value="Purple acid phosphatase, N-terminal domain"/>
    <property type="match status" value="1"/>
</dbReference>
<evidence type="ECO:0000313" key="4">
    <source>
        <dbReference type="EMBL" id="TRW44505.1"/>
    </source>
</evidence>
<evidence type="ECO:0000259" key="3">
    <source>
        <dbReference type="Pfam" id="PF16656"/>
    </source>
</evidence>
<dbReference type="InterPro" id="IPR008963">
    <property type="entry name" value="Purple_acid_Pase-like_N"/>
</dbReference>
<dbReference type="AlphaFoldDB" id="A0A552WNZ0"/>
<dbReference type="Pfam" id="PF00149">
    <property type="entry name" value="Metallophos"/>
    <property type="match status" value="1"/>
</dbReference>
<dbReference type="RefSeq" id="WP_143418991.1">
    <property type="nucleotide sequence ID" value="NZ_VJXR01000042.1"/>
</dbReference>
<dbReference type="InterPro" id="IPR029052">
    <property type="entry name" value="Metallo-depent_PP-like"/>
</dbReference>
<sequence length="435" mass="48427">MTNYSEHVHGSDQLHLAWVGDTATTLTVIWRSCDPAADAVVHYRLPGEERWREASGRHRLVDELGALQEVTLTGLDPQTRYEYRVGCGPEQQGRVRAFRTAPQTGEVADMEIVFVSDTGLIGRVDGLTDGTEQIIEDITKRDPLLVLHGGDFAYFDTDRRFQFLEESIDYFFNQMVPVASQAPMMPTWGNHELMYVLQERIEPWLDRFATPEGSEGRLNYSYDVGHVHFVSICAFEFDDPLPEERLRWVIEDIRAAQAAGQRWIVPVLHVAPFAEGRNHPSNLALRAQLGPVFEELGIRLVVTSHDQAYERTYPLIDVPARNAPTSTSLVEYGPGDGTVWMKVSPGGKRSNINKNFSNFATEEPPHWTAVRNNTIHNYAVLRFTGDGALVVEVQGVRGDGSTPVVIDRFTLLASQEPVFAHDAVGAGLTAEGGAS</sequence>
<feature type="domain" description="Calcineurin-like phosphoesterase" evidence="2">
    <location>
        <begin position="110"/>
        <end position="306"/>
    </location>
</feature>
<gene>
    <name evidence="4" type="ORF">FJ693_13285</name>
</gene>
<dbReference type="Gene3D" id="2.60.40.380">
    <property type="entry name" value="Purple acid phosphatase-like, N-terminal"/>
    <property type="match status" value="1"/>
</dbReference>
<dbReference type="CDD" id="cd00063">
    <property type="entry name" value="FN3"/>
    <property type="match status" value="1"/>
</dbReference>
<accession>A0A552WNZ0</accession>
<protein>
    <submittedName>
        <fullName evidence="4">Metallophosphoesterase family protein</fullName>
    </submittedName>
</protein>
<dbReference type="Proteomes" id="UP000318693">
    <property type="component" value="Unassembled WGS sequence"/>
</dbReference>
<dbReference type="GO" id="GO:0046872">
    <property type="term" value="F:metal ion binding"/>
    <property type="evidence" value="ECO:0007669"/>
    <property type="project" value="InterPro"/>
</dbReference>
<dbReference type="SUPFAM" id="SSF56300">
    <property type="entry name" value="Metallo-dependent phosphatases"/>
    <property type="match status" value="1"/>
</dbReference>
<reference evidence="4 5" key="1">
    <citation type="submission" date="2019-07" db="EMBL/GenBank/DDBJ databases">
        <title>Georgenia wutianyii sp. nov. and Georgenia *** sp. nov. isolated from plateau pika (Ochotona curzoniae) in the Qinghai-Tibet plateau of China.</title>
        <authorList>
            <person name="Tian Z."/>
        </authorList>
    </citation>
    <scope>NUCLEOTIDE SEQUENCE [LARGE SCALE GENOMIC DNA]</scope>
    <source>
        <strain evidence="4 5">Z446</strain>
    </source>
</reference>
<name>A0A552WNZ0_9MICO</name>
<organism evidence="4 5">
    <name type="scientific">Georgenia yuyongxinii</name>
    <dbReference type="NCBI Taxonomy" id="2589797"/>
    <lineage>
        <taxon>Bacteria</taxon>
        <taxon>Bacillati</taxon>
        <taxon>Actinomycetota</taxon>
        <taxon>Actinomycetes</taxon>
        <taxon>Micrococcales</taxon>
        <taxon>Bogoriellaceae</taxon>
        <taxon>Georgenia</taxon>
    </lineage>
</organism>
<dbReference type="Pfam" id="PF16656">
    <property type="entry name" value="Pur_ac_phosph_N"/>
    <property type="match status" value="1"/>
</dbReference>
<dbReference type="InterPro" id="IPR003961">
    <property type="entry name" value="FN3_dom"/>
</dbReference>
<dbReference type="Gene3D" id="3.60.21.10">
    <property type="match status" value="1"/>
</dbReference>
<keyword evidence="5" id="KW-1185">Reference proteome</keyword>
<keyword evidence="1" id="KW-0732">Signal</keyword>
<evidence type="ECO:0000256" key="1">
    <source>
        <dbReference type="ARBA" id="ARBA00022729"/>
    </source>
</evidence>
<evidence type="ECO:0000313" key="5">
    <source>
        <dbReference type="Proteomes" id="UP000318693"/>
    </source>
</evidence>
<comment type="caution">
    <text evidence="4">The sequence shown here is derived from an EMBL/GenBank/DDBJ whole genome shotgun (WGS) entry which is preliminary data.</text>
</comment>
<evidence type="ECO:0000259" key="2">
    <source>
        <dbReference type="Pfam" id="PF00149"/>
    </source>
</evidence>